<feature type="domain" description="Response regulatory" evidence="3">
    <location>
        <begin position="3"/>
        <end position="114"/>
    </location>
</feature>
<keyword evidence="2" id="KW-0597">Phosphoprotein</keyword>
<reference evidence="5" key="1">
    <citation type="submission" date="2016-10" db="EMBL/GenBank/DDBJ databases">
        <authorList>
            <person name="Varghese N."/>
            <person name="Submissions S."/>
        </authorList>
    </citation>
    <scope>NUCLEOTIDE SEQUENCE [LARGE SCALE GENOMIC DNA]</scope>
    <source>
        <strain evidence="5">IBRC-M 10761</strain>
    </source>
</reference>
<evidence type="ECO:0000259" key="3">
    <source>
        <dbReference type="PROSITE" id="PS50110"/>
    </source>
</evidence>
<dbReference type="GO" id="GO:0005829">
    <property type="term" value="C:cytosol"/>
    <property type="evidence" value="ECO:0007669"/>
    <property type="project" value="TreeGrafter"/>
</dbReference>
<evidence type="ECO:0000256" key="1">
    <source>
        <dbReference type="ARBA" id="ARBA00023125"/>
    </source>
</evidence>
<dbReference type="STRING" id="1416801.SAMN05192553_102739"/>
<dbReference type="InterPro" id="IPR001789">
    <property type="entry name" value="Sig_transdc_resp-reg_receiver"/>
</dbReference>
<feature type="modified residue" description="4-aspartylphosphate" evidence="2">
    <location>
        <position position="54"/>
    </location>
</feature>
<dbReference type="EMBL" id="FNZH01000002">
    <property type="protein sequence ID" value="SEJ16922.1"/>
    <property type="molecule type" value="Genomic_DNA"/>
</dbReference>
<dbReference type="InterPro" id="IPR011006">
    <property type="entry name" value="CheY-like_superfamily"/>
</dbReference>
<evidence type="ECO:0000313" key="4">
    <source>
        <dbReference type="EMBL" id="SEJ16922.1"/>
    </source>
</evidence>
<dbReference type="Gene3D" id="2.40.50.1020">
    <property type="entry name" value="LytTr DNA-binding domain"/>
    <property type="match status" value="1"/>
</dbReference>
<dbReference type="GO" id="GO:0032993">
    <property type="term" value="C:protein-DNA complex"/>
    <property type="evidence" value="ECO:0007669"/>
    <property type="project" value="TreeGrafter"/>
</dbReference>
<dbReference type="SMART" id="SM00448">
    <property type="entry name" value="REC"/>
    <property type="match status" value="1"/>
</dbReference>
<dbReference type="PROSITE" id="PS50110">
    <property type="entry name" value="RESPONSE_REGULATORY"/>
    <property type="match status" value="1"/>
</dbReference>
<dbReference type="GO" id="GO:0000976">
    <property type="term" value="F:transcription cis-regulatory region binding"/>
    <property type="evidence" value="ECO:0007669"/>
    <property type="project" value="TreeGrafter"/>
</dbReference>
<protein>
    <submittedName>
        <fullName evidence="4">DNA-binding response regulator, LytR/AlgR family</fullName>
    </submittedName>
</protein>
<dbReference type="AlphaFoldDB" id="A0A1H6WWR1"/>
<sequence length="237" mass="27239">MITCIAIDDEPLALELLKDNISKVPYLRLLATCSNAFEAMEALRAQPVDLVFTDIQMPGLTGFQFISSLQTKPMVIFITAYSQYAVDSFDLDVVDYLVKPVPLERFIKACNRAKERYELKRAKPADSPGKAPDHFFAQVDYSQLKIRFEDIVWMKGYGDYIKFYLKDREQPLLVRMSFKELESVLPANKFIRIHKSYAVALAEITAVRKNSLFLGDQEFSIGEAYREAVEKWMQKGH</sequence>
<dbReference type="PANTHER" id="PTHR48111:SF17">
    <property type="entry name" value="TRANSCRIPTIONAL REGULATORY PROTEIN YPDB"/>
    <property type="match status" value="1"/>
</dbReference>
<organism evidence="4 5">
    <name type="scientific">Cyclobacterium xiamenense</name>
    <dbReference type="NCBI Taxonomy" id="1297121"/>
    <lineage>
        <taxon>Bacteria</taxon>
        <taxon>Pseudomonadati</taxon>
        <taxon>Bacteroidota</taxon>
        <taxon>Cytophagia</taxon>
        <taxon>Cytophagales</taxon>
        <taxon>Cyclobacteriaceae</taxon>
        <taxon>Cyclobacterium</taxon>
    </lineage>
</organism>
<dbReference type="Pfam" id="PF04397">
    <property type="entry name" value="LytTR"/>
    <property type="match status" value="1"/>
</dbReference>
<dbReference type="RefSeq" id="WP_092172078.1">
    <property type="nucleotide sequence ID" value="NZ_FNZH01000002.1"/>
</dbReference>
<accession>A0A1H6WWR1</accession>
<dbReference type="PANTHER" id="PTHR48111">
    <property type="entry name" value="REGULATOR OF RPOS"/>
    <property type="match status" value="1"/>
</dbReference>
<dbReference type="GO" id="GO:0000156">
    <property type="term" value="F:phosphorelay response regulator activity"/>
    <property type="evidence" value="ECO:0007669"/>
    <property type="project" value="TreeGrafter"/>
</dbReference>
<dbReference type="SUPFAM" id="SSF52172">
    <property type="entry name" value="CheY-like"/>
    <property type="match status" value="1"/>
</dbReference>
<dbReference type="Gene3D" id="3.40.50.2300">
    <property type="match status" value="1"/>
</dbReference>
<dbReference type="SMART" id="SM00850">
    <property type="entry name" value="LytTR"/>
    <property type="match status" value="1"/>
</dbReference>
<dbReference type="InterPro" id="IPR039420">
    <property type="entry name" value="WalR-like"/>
</dbReference>
<dbReference type="Pfam" id="PF00072">
    <property type="entry name" value="Response_reg"/>
    <property type="match status" value="1"/>
</dbReference>
<evidence type="ECO:0000256" key="2">
    <source>
        <dbReference type="PROSITE-ProRule" id="PRU00169"/>
    </source>
</evidence>
<gene>
    <name evidence="4" type="ORF">SAMN05192553_102739</name>
</gene>
<name>A0A1H6WWR1_9BACT</name>
<dbReference type="OrthoDB" id="1646880at2"/>
<dbReference type="Proteomes" id="UP000199403">
    <property type="component" value="Unassembled WGS sequence"/>
</dbReference>
<evidence type="ECO:0000313" key="5">
    <source>
        <dbReference type="Proteomes" id="UP000199403"/>
    </source>
</evidence>
<dbReference type="GO" id="GO:0006355">
    <property type="term" value="P:regulation of DNA-templated transcription"/>
    <property type="evidence" value="ECO:0007669"/>
    <property type="project" value="TreeGrafter"/>
</dbReference>
<proteinExistence type="predicted"/>
<keyword evidence="5" id="KW-1185">Reference proteome</keyword>
<keyword evidence="1 4" id="KW-0238">DNA-binding</keyword>
<dbReference type="InterPro" id="IPR007492">
    <property type="entry name" value="LytTR_DNA-bd_dom"/>
</dbReference>